<sequence>MQALANSKGVQLDALPFIETELIDTIDVQQEIEQTALQYATIAFTSMNGVDAVTYLLNGQIPDWNIYCIGHATRQQVEAYFGEQSISGTADDAAGLAELIIEEEATDEVIFFCGNQRRDELPLALRGAGIDVQEIIVYQTRELQHRVDKIYDAILFFSPSAVNSFFRQNTLPAQTIVFAIGSSTANAVRRYCSNTIITAASPSKKELIEQAIAYF</sequence>
<dbReference type="CDD" id="cd06578">
    <property type="entry name" value="HemD"/>
    <property type="match status" value="1"/>
</dbReference>
<dbReference type="Gene3D" id="3.40.50.10090">
    <property type="match status" value="2"/>
</dbReference>
<keyword evidence="3" id="KW-1185">Reference proteome</keyword>
<dbReference type="AlphaFoldDB" id="A0A1T4K584"/>
<evidence type="ECO:0000313" key="2">
    <source>
        <dbReference type="EMBL" id="SJZ37576.1"/>
    </source>
</evidence>
<dbReference type="InterPro" id="IPR003754">
    <property type="entry name" value="4pyrrol_synth_uPrphyn_synth"/>
</dbReference>
<evidence type="ECO:0000313" key="3">
    <source>
        <dbReference type="Proteomes" id="UP000190888"/>
    </source>
</evidence>
<protein>
    <submittedName>
        <fullName evidence="2">Uroporphyrinogen-III synthase</fullName>
    </submittedName>
</protein>
<dbReference type="Pfam" id="PF02602">
    <property type="entry name" value="HEM4"/>
    <property type="match status" value="1"/>
</dbReference>
<dbReference type="EMBL" id="FUWH01000001">
    <property type="protein sequence ID" value="SJZ37576.1"/>
    <property type="molecule type" value="Genomic_DNA"/>
</dbReference>
<organism evidence="2 3">
    <name type="scientific">Sediminibacterium ginsengisoli</name>
    <dbReference type="NCBI Taxonomy" id="413434"/>
    <lineage>
        <taxon>Bacteria</taxon>
        <taxon>Pseudomonadati</taxon>
        <taxon>Bacteroidota</taxon>
        <taxon>Chitinophagia</taxon>
        <taxon>Chitinophagales</taxon>
        <taxon>Chitinophagaceae</taxon>
        <taxon>Sediminibacterium</taxon>
    </lineage>
</organism>
<dbReference type="GO" id="GO:0004852">
    <property type="term" value="F:uroporphyrinogen-III synthase activity"/>
    <property type="evidence" value="ECO:0007669"/>
    <property type="project" value="InterPro"/>
</dbReference>
<evidence type="ECO:0000259" key="1">
    <source>
        <dbReference type="Pfam" id="PF02602"/>
    </source>
</evidence>
<reference evidence="2 3" key="1">
    <citation type="submission" date="2017-02" db="EMBL/GenBank/DDBJ databases">
        <authorList>
            <person name="Peterson S.W."/>
        </authorList>
    </citation>
    <scope>NUCLEOTIDE SEQUENCE [LARGE SCALE GENOMIC DNA]</scope>
    <source>
        <strain evidence="2 3">DSM 22335</strain>
    </source>
</reference>
<gene>
    <name evidence="2" type="ORF">SAMN04488132_101453</name>
</gene>
<dbReference type="SUPFAM" id="SSF69618">
    <property type="entry name" value="HemD-like"/>
    <property type="match status" value="1"/>
</dbReference>
<dbReference type="InterPro" id="IPR036108">
    <property type="entry name" value="4pyrrol_syn_uPrphyn_synt_sf"/>
</dbReference>
<dbReference type="GO" id="GO:0005829">
    <property type="term" value="C:cytosol"/>
    <property type="evidence" value="ECO:0007669"/>
    <property type="project" value="TreeGrafter"/>
</dbReference>
<dbReference type="GO" id="GO:0006780">
    <property type="term" value="P:uroporphyrinogen III biosynthetic process"/>
    <property type="evidence" value="ECO:0007669"/>
    <property type="project" value="InterPro"/>
</dbReference>
<dbReference type="PANTHER" id="PTHR12390">
    <property type="entry name" value="UROPORPHYRINOGEN III SYNTHASE"/>
    <property type="match status" value="1"/>
</dbReference>
<proteinExistence type="predicted"/>
<dbReference type="STRING" id="413434.SAMN04488132_101453"/>
<feature type="domain" description="Tetrapyrrole biosynthesis uroporphyrinogen III synthase" evidence="1">
    <location>
        <begin position="2"/>
        <end position="209"/>
    </location>
</feature>
<dbReference type="PANTHER" id="PTHR12390:SF0">
    <property type="entry name" value="UROPORPHYRINOGEN-III SYNTHASE"/>
    <property type="match status" value="1"/>
</dbReference>
<dbReference type="Proteomes" id="UP000190888">
    <property type="component" value="Unassembled WGS sequence"/>
</dbReference>
<accession>A0A1T4K584</accession>
<name>A0A1T4K584_9BACT</name>
<dbReference type="InterPro" id="IPR039793">
    <property type="entry name" value="UROS/Hem4"/>
</dbReference>